<accession>A0A0E9WL44</accession>
<dbReference type="AlphaFoldDB" id="A0A0E9WL44"/>
<protein>
    <submittedName>
        <fullName evidence="1">Uncharacterized protein</fullName>
    </submittedName>
</protein>
<reference evidence="1" key="1">
    <citation type="submission" date="2014-11" db="EMBL/GenBank/DDBJ databases">
        <authorList>
            <person name="Amaro Gonzalez C."/>
        </authorList>
    </citation>
    <scope>NUCLEOTIDE SEQUENCE</scope>
</reference>
<dbReference type="EMBL" id="GBXM01017510">
    <property type="protein sequence ID" value="JAH91067.1"/>
    <property type="molecule type" value="Transcribed_RNA"/>
</dbReference>
<sequence length="82" mass="9767">MKYKKKRKKIQNLHAKTVNGHIKIYLCIYIYPHLNVYTHYLHVYVHKHDFTGYIFKNIAPEQAFFPCPSSFTSFLLPPPLLT</sequence>
<reference evidence="1" key="2">
    <citation type="journal article" date="2015" name="Fish Shellfish Immunol.">
        <title>Early steps in the European eel (Anguilla anguilla)-Vibrio vulnificus interaction in the gills: Role of the RtxA13 toxin.</title>
        <authorList>
            <person name="Callol A."/>
            <person name="Pajuelo D."/>
            <person name="Ebbesson L."/>
            <person name="Teles M."/>
            <person name="MacKenzie S."/>
            <person name="Amaro C."/>
        </authorList>
    </citation>
    <scope>NUCLEOTIDE SEQUENCE</scope>
</reference>
<organism evidence="1">
    <name type="scientific">Anguilla anguilla</name>
    <name type="common">European freshwater eel</name>
    <name type="synonym">Muraena anguilla</name>
    <dbReference type="NCBI Taxonomy" id="7936"/>
    <lineage>
        <taxon>Eukaryota</taxon>
        <taxon>Metazoa</taxon>
        <taxon>Chordata</taxon>
        <taxon>Craniata</taxon>
        <taxon>Vertebrata</taxon>
        <taxon>Euteleostomi</taxon>
        <taxon>Actinopterygii</taxon>
        <taxon>Neopterygii</taxon>
        <taxon>Teleostei</taxon>
        <taxon>Anguilliformes</taxon>
        <taxon>Anguillidae</taxon>
        <taxon>Anguilla</taxon>
    </lineage>
</organism>
<name>A0A0E9WL44_ANGAN</name>
<evidence type="ECO:0000313" key="1">
    <source>
        <dbReference type="EMBL" id="JAH91067.1"/>
    </source>
</evidence>
<proteinExistence type="predicted"/>